<evidence type="ECO:0000313" key="2">
    <source>
        <dbReference type="Proteomes" id="UP000253790"/>
    </source>
</evidence>
<evidence type="ECO:0000313" key="1">
    <source>
        <dbReference type="EMBL" id="AXH95396.1"/>
    </source>
</evidence>
<gene>
    <name evidence="1" type="ORF">DV701_03980</name>
</gene>
<name>A0A345NK38_9MICO</name>
<sequence length="185" mass="20030">MTRYAALLRGIMPSNPSMRNERLREVFEGLGLEQVGSVLASGNIVFTAEEQPASALEDRIQAGLKDGLGIAGGTIVRELAELRALLDSDPFPGLTHGRGTYLTATFLKDGALGEGAEPPRPPEQPDPLARVVGYDAQARAFLAVVDNSVPGRTPDLMTWLERSYGTDITTRTWLTVQRIVKKLEA</sequence>
<accession>A0A345NK38</accession>
<dbReference type="KEGG" id="orn:DV701_03980"/>
<reference evidence="1 2" key="1">
    <citation type="submission" date="2018-07" db="EMBL/GenBank/DDBJ databases">
        <title>Complete genome sequencing of Ornithinimicrobium sp. AMA3305.</title>
        <authorList>
            <person name="Bae J.-W."/>
        </authorList>
    </citation>
    <scope>NUCLEOTIDE SEQUENCE [LARGE SCALE GENOMIC DNA]</scope>
    <source>
        <strain evidence="1 2">AMA3305</strain>
    </source>
</reference>
<dbReference type="AlphaFoldDB" id="A0A345NK38"/>
<dbReference type="PANTHER" id="PTHR36439">
    <property type="entry name" value="BLL4334 PROTEIN"/>
    <property type="match status" value="1"/>
</dbReference>
<dbReference type="OrthoDB" id="9806494at2"/>
<dbReference type="Pfam" id="PF08002">
    <property type="entry name" value="DUF1697"/>
    <property type="match status" value="1"/>
</dbReference>
<proteinExistence type="predicted"/>
<dbReference type="EMBL" id="CP031229">
    <property type="protein sequence ID" value="AXH95396.1"/>
    <property type="molecule type" value="Genomic_DNA"/>
</dbReference>
<protein>
    <submittedName>
        <fullName evidence="1">DUF1697 domain-containing protein</fullName>
    </submittedName>
</protein>
<dbReference type="SUPFAM" id="SSF160379">
    <property type="entry name" value="SP0830-like"/>
    <property type="match status" value="1"/>
</dbReference>
<keyword evidence="2" id="KW-1185">Reference proteome</keyword>
<dbReference type="Gene3D" id="3.30.70.1280">
    <property type="entry name" value="SP0830-like domains"/>
    <property type="match status" value="1"/>
</dbReference>
<dbReference type="RefSeq" id="WP_114927161.1">
    <property type="nucleotide sequence ID" value="NZ_CP031229.1"/>
</dbReference>
<organism evidence="1 2">
    <name type="scientific">Ornithinimicrobium avium</name>
    <dbReference type="NCBI Taxonomy" id="2283195"/>
    <lineage>
        <taxon>Bacteria</taxon>
        <taxon>Bacillati</taxon>
        <taxon>Actinomycetota</taxon>
        <taxon>Actinomycetes</taxon>
        <taxon>Micrococcales</taxon>
        <taxon>Ornithinimicrobiaceae</taxon>
        <taxon>Ornithinimicrobium</taxon>
    </lineage>
</organism>
<dbReference type="PIRSF" id="PIRSF008502">
    <property type="entry name" value="UCP008502"/>
    <property type="match status" value="1"/>
</dbReference>
<dbReference type="PANTHER" id="PTHR36439:SF1">
    <property type="entry name" value="DUF1697 DOMAIN-CONTAINING PROTEIN"/>
    <property type="match status" value="1"/>
</dbReference>
<dbReference type="InterPro" id="IPR012545">
    <property type="entry name" value="DUF1697"/>
</dbReference>
<dbReference type="Proteomes" id="UP000253790">
    <property type="component" value="Chromosome"/>
</dbReference>